<dbReference type="InterPro" id="IPR032466">
    <property type="entry name" value="Metal_Hydrolase"/>
</dbReference>
<evidence type="ECO:0000313" key="16">
    <source>
        <dbReference type="Proteomes" id="UP000192374"/>
    </source>
</evidence>
<keyword evidence="6 9" id="KW-0119">Carbohydrate metabolism</keyword>
<keyword evidence="4 12" id="KW-0479">Metal-binding</keyword>
<evidence type="ECO:0000256" key="4">
    <source>
        <dbReference type="ARBA" id="ARBA00022723"/>
    </source>
</evidence>
<proteinExistence type="inferred from homology"/>
<dbReference type="GO" id="GO:0046872">
    <property type="term" value="F:metal ion binding"/>
    <property type="evidence" value="ECO:0007669"/>
    <property type="project" value="UniProtKB-KW"/>
</dbReference>
<evidence type="ECO:0000256" key="10">
    <source>
        <dbReference type="PIRSR" id="PIRSR038994-1"/>
    </source>
</evidence>
<comment type="similarity">
    <text evidence="1 9">Belongs to the metallo-dependent hydrolases superfamily. NagA family.</text>
</comment>
<dbReference type="EC" id="3.5.1.25" evidence="2"/>
<name>A0A7I7PFJ5_9MYCO</name>
<organism evidence="14 17">
    <name type="scientific">Mycobacterium noviomagense</name>
    <dbReference type="NCBI Taxonomy" id="459858"/>
    <lineage>
        <taxon>Bacteria</taxon>
        <taxon>Bacillati</taxon>
        <taxon>Actinomycetota</taxon>
        <taxon>Actinomycetes</taxon>
        <taxon>Mycobacteriales</taxon>
        <taxon>Mycobacteriaceae</taxon>
        <taxon>Mycobacterium</taxon>
    </lineage>
</organism>
<evidence type="ECO:0000313" key="14">
    <source>
        <dbReference type="EMBL" id="BBY07407.1"/>
    </source>
</evidence>
<sequence>MTLIAAGTMVLDGQICRPGWLTVSGRRIGDCGCGAPPHPPDIDYPDATTVVPGFVDMHVHGGGGAWYTDGHPDEIASAAGFHLRHGTTTTLASLVTASPDDLLAAVRGLAEATRKGVIAGIHIEGPWLSRERCGAHDPGQLRDPDRAEIDAVLAAGDDAIRMVTLAPELPGSAAAIRRFVDAGTVVAVGHTDATYEQTRQAIAAGATVGTHLFNAMRPLHHREPGPALALLQDPGVTLELIADGVHVHPALVRGVIEAAGADRVALVTDATAAAGCADGSFRLGTQEIDVVSGVAHVHGTSTLAGSTATMDGLFRNVAGLSSDPDEGLAAAVAMTSTTPARVLGLGHVGSLRSGMDANLVVLSQVLEISSVMVNGGWVSDQGSHWPRAQPPN</sequence>
<feature type="binding site" evidence="12">
    <location>
        <position position="190"/>
    </location>
    <ligand>
        <name>Zn(2+)</name>
        <dbReference type="ChEBI" id="CHEBI:29105"/>
    </ligand>
</feature>
<reference evidence="14 17" key="2">
    <citation type="journal article" date="2019" name="Emerg. Microbes Infect.">
        <title>Comprehensive subspecies identification of 175 nontuberculous mycobacteria species based on 7547 genomic profiles.</title>
        <authorList>
            <person name="Matsumoto Y."/>
            <person name="Kinjo T."/>
            <person name="Motooka D."/>
            <person name="Nabeya D."/>
            <person name="Jung N."/>
            <person name="Uechi K."/>
            <person name="Horii T."/>
            <person name="Iida T."/>
            <person name="Fujita J."/>
            <person name="Nakamura S."/>
        </authorList>
    </citation>
    <scope>NUCLEOTIDE SEQUENCE [LARGE SCALE GENOMIC DNA]</scope>
    <source>
        <strain evidence="14 17">JCM 16367</strain>
    </source>
</reference>
<evidence type="ECO:0000256" key="7">
    <source>
        <dbReference type="ARBA" id="ARBA00047647"/>
    </source>
</evidence>
<evidence type="ECO:0000256" key="9">
    <source>
        <dbReference type="PIRNR" id="PIRNR038994"/>
    </source>
</evidence>
<evidence type="ECO:0000259" key="13">
    <source>
        <dbReference type="Pfam" id="PF01979"/>
    </source>
</evidence>
<feature type="binding site" evidence="12">
    <location>
        <position position="211"/>
    </location>
    <ligand>
        <name>Zn(2+)</name>
        <dbReference type="ChEBI" id="CHEBI:29105"/>
    </ligand>
</feature>
<evidence type="ECO:0000256" key="2">
    <source>
        <dbReference type="ARBA" id="ARBA00011899"/>
    </source>
</evidence>
<dbReference type="InterPro" id="IPR011059">
    <property type="entry name" value="Metal-dep_hydrolase_composite"/>
</dbReference>
<dbReference type="PIRSF" id="PIRSF038994">
    <property type="entry name" value="NagA"/>
    <property type="match status" value="1"/>
</dbReference>
<dbReference type="GO" id="GO:0008448">
    <property type="term" value="F:N-acetylglucosamine-6-phosphate deacetylase activity"/>
    <property type="evidence" value="ECO:0007669"/>
    <property type="project" value="UniProtKB-EC"/>
</dbReference>
<dbReference type="Proteomes" id="UP000466894">
    <property type="component" value="Chromosome"/>
</dbReference>
<keyword evidence="5 9" id="KW-0378">Hydrolase</keyword>
<feature type="active site" description="Proton donor/acceptor" evidence="10">
    <location>
        <position position="269"/>
    </location>
</feature>
<reference evidence="14" key="3">
    <citation type="submission" date="2020-02" db="EMBL/GenBank/DDBJ databases">
        <authorList>
            <person name="Matsumoto Y."/>
            <person name="Motooka D."/>
            <person name="Nakamura S."/>
        </authorList>
    </citation>
    <scope>NUCLEOTIDE SEQUENCE</scope>
    <source>
        <strain evidence="14">JCM 16367</strain>
    </source>
</reference>
<dbReference type="RefSeq" id="WP_083087064.1">
    <property type="nucleotide sequence ID" value="NZ_AP022583.1"/>
</dbReference>
<evidence type="ECO:0000256" key="11">
    <source>
        <dbReference type="PIRSR" id="PIRSR038994-2"/>
    </source>
</evidence>
<feature type="binding site" evidence="11">
    <location>
        <begin position="303"/>
        <end position="305"/>
    </location>
    <ligand>
        <name>substrate</name>
    </ligand>
</feature>
<dbReference type="GO" id="GO:0006046">
    <property type="term" value="P:N-acetylglucosamine catabolic process"/>
    <property type="evidence" value="ECO:0007669"/>
    <property type="project" value="TreeGrafter"/>
</dbReference>
<dbReference type="Gene3D" id="2.30.40.10">
    <property type="entry name" value="Urease, subunit C, domain 1"/>
    <property type="match status" value="1"/>
</dbReference>
<dbReference type="Pfam" id="PF01979">
    <property type="entry name" value="Amidohydro_1"/>
    <property type="match status" value="1"/>
</dbReference>
<dbReference type="KEGG" id="mnv:MNVI_27250"/>
<feature type="domain" description="Amidohydrolase-related" evidence="13">
    <location>
        <begin position="49"/>
        <end position="378"/>
    </location>
</feature>
<evidence type="ECO:0000256" key="8">
    <source>
        <dbReference type="ARBA" id="ARBA00060590"/>
    </source>
</evidence>
<dbReference type="NCBIfam" id="TIGR00221">
    <property type="entry name" value="nagA"/>
    <property type="match status" value="1"/>
</dbReference>
<evidence type="ECO:0000256" key="1">
    <source>
        <dbReference type="ARBA" id="ARBA00010716"/>
    </source>
</evidence>
<evidence type="ECO:0000313" key="17">
    <source>
        <dbReference type="Proteomes" id="UP000466894"/>
    </source>
</evidence>
<dbReference type="OrthoDB" id="9776488at2"/>
<comment type="cofactor">
    <cofactor evidence="12">
        <name>a divalent metal cation</name>
        <dbReference type="ChEBI" id="CHEBI:60240"/>
    </cofactor>
    <text evidence="12">Binds 1 divalent metal cation per subunit.</text>
</comment>
<dbReference type="SUPFAM" id="SSF51556">
    <property type="entry name" value="Metallo-dependent hydrolases"/>
    <property type="match status" value="1"/>
</dbReference>
<dbReference type="PANTHER" id="PTHR11113:SF14">
    <property type="entry name" value="N-ACETYLGLUCOSAMINE-6-PHOSPHATE DEACETYLASE"/>
    <property type="match status" value="1"/>
</dbReference>
<dbReference type="EMBL" id="MVIC01000009">
    <property type="protein sequence ID" value="ORB16056.1"/>
    <property type="molecule type" value="Genomic_DNA"/>
</dbReference>
<dbReference type="Proteomes" id="UP000192374">
    <property type="component" value="Unassembled WGS sequence"/>
</dbReference>
<dbReference type="Gene3D" id="3.20.20.140">
    <property type="entry name" value="Metal-dependent hydrolases"/>
    <property type="match status" value="1"/>
</dbReference>
<feature type="binding site" evidence="11">
    <location>
        <position position="222"/>
    </location>
    <ligand>
        <name>substrate</name>
    </ligand>
</feature>
<reference evidence="15 16" key="1">
    <citation type="submission" date="2017-02" db="EMBL/GenBank/DDBJ databases">
        <title>The new phylogeny of genus Mycobacterium.</title>
        <authorList>
            <person name="Tortoli E."/>
            <person name="Trovato A."/>
            <person name="Cirillo D.M."/>
        </authorList>
    </citation>
    <scope>NUCLEOTIDE SEQUENCE [LARGE SCALE GENOMIC DNA]</scope>
    <source>
        <strain evidence="15 16">DSM 45145</strain>
    </source>
</reference>
<dbReference type="SUPFAM" id="SSF51338">
    <property type="entry name" value="Composite domain of metallo-dependent hydrolases"/>
    <property type="match status" value="1"/>
</dbReference>
<evidence type="ECO:0000256" key="12">
    <source>
        <dbReference type="PIRSR" id="PIRSR038994-3"/>
    </source>
</evidence>
<dbReference type="PANTHER" id="PTHR11113">
    <property type="entry name" value="N-ACETYLGLUCOSAMINE-6-PHOSPHATE DEACETYLASE"/>
    <property type="match status" value="1"/>
</dbReference>
<dbReference type="InterPro" id="IPR006680">
    <property type="entry name" value="Amidohydro-rel"/>
</dbReference>
<feature type="binding site" evidence="12">
    <location>
        <position position="124"/>
    </location>
    <ligand>
        <name>Zn(2+)</name>
        <dbReference type="ChEBI" id="CHEBI:29105"/>
    </ligand>
</feature>
<evidence type="ECO:0000256" key="6">
    <source>
        <dbReference type="ARBA" id="ARBA00023277"/>
    </source>
</evidence>
<comment type="catalytic activity">
    <reaction evidence="7">
        <text>N-acetyl-D-glucosamine 6-phosphate + H2O = D-glucosamine 6-phosphate + acetate</text>
        <dbReference type="Rhea" id="RHEA:22936"/>
        <dbReference type="ChEBI" id="CHEBI:15377"/>
        <dbReference type="ChEBI" id="CHEBI:30089"/>
        <dbReference type="ChEBI" id="CHEBI:57513"/>
        <dbReference type="ChEBI" id="CHEBI:58725"/>
        <dbReference type="EC" id="3.5.1.25"/>
    </reaction>
</comment>
<evidence type="ECO:0000256" key="5">
    <source>
        <dbReference type="ARBA" id="ARBA00022801"/>
    </source>
</evidence>
<evidence type="ECO:0000256" key="3">
    <source>
        <dbReference type="ARBA" id="ARBA00018029"/>
    </source>
</evidence>
<evidence type="ECO:0000313" key="15">
    <source>
        <dbReference type="EMBL" id="ORB16056.1"/>
    </source>
</evidence>
<comment type="pathway">
    <text evidence="8">Amino-sugar metabolism; N-acetylneuraminate degradation; D-fructose 6-phosphate from N-acetylneuraminate: step 4/5.</text>
</comment>
<feature type="binding site" evidence="11">
    <location>
        <position position="246"/>
    </location>
    <ligand>
        <name>substrate</name>
    </ligand>
</feature>
<gene>
    <name evidence="14" type="primary">nagA</name>
    <name evidence="15" type="ORF">BST37_07435</name>
    <name evidence="14" type="ORF">MNVI_27250</name>
</gene>
<dbReference type="EMBL" id="AP022583">
    <property type="protein sequence ID" value="BBY07407.1"/>
    <property type="molecule type" value="Genomic_DNA"/>
</dbReference>
<dbReference type="FunFam" id="3.20.20.140:FF:000004">
    <property type="entry name" value="N-acetylglucosamine-6-phosphate deacetylase"/>
    <property type="match status" value="1"/>
</dbReference>
<dbReference type="CDD" id="cd00854">
    <property type="entry name" value="NagA"/>
    <property type="match status" value="1"/>
</dbReference>
<accession>A0A7I7PFJ5</accession>
<keyword evidence="16" id="KW-1185">Reference proteome</keyword>
<feature type="binding site" evidence="11">
    <location>
        <begin position="214"/>
        <end position="215"/>
    </location>
    <ligand>
        <name>substrate</name>
    </ligand>
</feature>
<dbReference type="InterPro" id="IPR003764">
    <property type="entry name" value="GlcNAc_6-P_deAcase"/>
</dbReference>
<dbReference type="AlphaFoldDB" id="A0A7I7PFJ5"/>
<feature type="binding site" evidence="11">
    <location>
        <position position="135"/>
    </location>
    <ligand>
        <name>substrate</name>
    </ligand>
</feature>
<protein>
    <recommendedName>
        <fullName evidence="3">N-acetylglucosamine-6-phosphate deacetylase</fullName>
        <ecNumber evidence="2">3.5.1.25</ecNumber>
    </recommendedName>
</protein>